<dbReference type="InterPro" id="IPR016161">
    <property type="entry name" value="Ald_DH/histidinol_DH"/>
</dbReference>
<accession>A0ABR7FWZ6</accession>
<gene>
    <name evidence="2" type="ORF">H8S22_16000</name>
</gene>
<dbReference type="SUPFAM" id="SSF53720">
    <property type="entry name" value="ALDH-like"/>
    <property type="match status" value="1"/>
</dbReference>
<comment type="caution">
    <text evidence="2">The sequence shown here is derived from an EMBL/GenBank/DDBJ whole genome shotgun (WGS) entry which is preliminary data.</text>
</comment>
<organism evidence="2 3">
    <name type="scientific">Anaerostipes hominis</name>
    <name type="common">ex Liu et al. 2021</name>
    <dbReference type="NCBI Taxonomy" id="2763018"/>
    <lineage>
        <taxon>Bacteria</taxon>
        <taxon>Bacillati</taxon>
        <taxon>Bacillota</taxon>
        <taxon>Clostridia</taxon>
        <taxon>Lachnospirales</taxon>
        <taxon>Lachnospiraceae</taxon>
        <taxon>Anaerostipes</taxon>
    </lineage>
</organism>
<proteinExistence type="predicted"/>
<keyword evidence="3" id="KW-1185">Reference proteome</keyword>
<sequence>MKDETIIRLAGGWKGSEIVGRTLLEESVLCFLEDLSREIRSNPMTRNREDCAAFAFWCRRKHLESWKEALNDRESRLGWGMIFHIAPSNIPTLFAYSMVFGMLAGNGNVIRISSRVMEDSLPLCQMIEQVMQQKRYQDIYENTLLFTCERGDGCIETYTNLCDGRIIWGGDKAIEELRKIPVRPGVTELEFADRYSIAVIDTEWMKQRSEEELQQLSYQFYNDTFAMDQNACSSPRLIVWKGEDRKCFETWWEQCMETAKRYELSPWKVSRKYEEVCLNIMETDQIEKVRFYDNRIYVADLQECPRNPEQYDGRFGCFYQCIIQNLEELMPSLNRKIQTIEYAGVSPKELQDRIVEFGAKGGDRIVPLGQALSLDYMWDGINLIEHLSRVICTVERRGD</sequence>
<evidence type="ECO:0000313" key="2">
    <source>
        <dbReference type="EMBL" id="MBC5679011.1"/>
    </source>
</evidence>
<dbReference type="EMBL" id="JACOOS010000027">
    <property type="protein sequence ID" value="MBC5679011.1"/>
    <property type="molecule type" value="Genomic_DNA"/>
</dbReference>
<reference evidence="2 3" key="1">
    <citation type="submission" date="2020-08" db="EMBL/GenBank/DDBJ databases">
        <title>Genome public.</title>
        <authorList>
            <person name="Liu C."/>
            <person name="Sun Q."/>
        </authorList>
    </citation>
    <scope>NUCLEOTIDE SEQUENCE [LARGE SCALE GENOMIC DNA]</scope>
    <source>
        <strain evidence="2 3">NSJ-7</strain>
    </source>
</reference>
<keyword evidence="1" id="KW-0521">NADP</keyword>
<protein>
    <submittedName>
        <fullName evidence="2">Acyl-CoA reductase</fullName>
    </submittedName>
</protein>
<dbReference type="Pfam" id="PF05893">
    <property type="entry name" value="LuxC"/>
    <property type="match status" value="1"/>
</dbReference>
<dbReference type="Proteomes" id="UP000635828">
    <property type="component" value="Unassembled WGS sequence"/>
</dbReference>
<evidence type="ECO:0000313" key="3">
    <source>
        <dbReference type="Proteomes" id="UP000635828"/>
    </source>
</evidence>
<dbReference type="InterPro" id="IPR008670">
    <property type="entry name" value="CoA_reduct_LuxC"/>
</dbReference>
<evidence type="ECO:0000256" key="1">
    <source>
        <dbReference type="ARBA" id="ARBA00022857"/>
    </source>
</evidence>
<name>A0ABR7FWZ6_9FIRM</name>
<dbReference type="RefSeq" id="WP_024727479.1">
    <property type="nucleotide sequence ID" value="NZ_JACOOS010000027.1"/>
</dbReference>